<dbReference type="Proteomes" id="UP000605897">
    <property type="component" value="Unassembled WGS sequence"/>
</dbReference>
<evidence type="ECO:0000256" key="1">
    <source>
        <dbReference type="SAM" id="MobiDB-lite"/>
    </source>
</evidence>
<gene>
    <name evidence="2" type="ORF">GCM10017786_57350</name>
</gene>
<evidence type="ECO:0000313" key="3">
    <source>
        <dbReference type="Proteomes" id="UP000605897"/>
    </source>
</evidence>
<reference evidence="3" key="1">
    <citation type="journal article" date="2019" name="Int. J. Syst. Evol. Microbiol.">
        <title>The Global Catalogue of Microorganisms (GCM) 10K type strain sequencing project: providing services to taxonomists for standard genome sequencing and annotation.</title>
        <authorList>
            <consortium name="The Broad Institute Genomics Platform"/>
            <consortium name="The Broad Institute Genome Sequencing Center for Infectious Disease"/>
            <person name="Wu L."/>
            <person name="Ma J."/>
        </authorList>
    </citation>
    <scope>NUCLEOTIDE SEQUENCE [LARGE SCALE GENOMIC DNA]</scope>
    <source>
        <strain evidence="3">CGMCC 4.7677</strain>
    </source>
</reference>
<feature type="compositionally biased region" description="Basic and acidic residues" evidence="1">
    <location>
        <begin position="22"/>
        <end position="35"/>
    </location>
</feature>
<dbReference type="EMBL" id="BNAU01000007">
    <property type="protein sequence ID" value="GHF16014.1"/>
    <property type="molecule type" value="Genomic_DNA"/>
</dbReference>
<name>A0ABQ3JBB6_9PSEU</name>
<accession>A0ABQ3JBB6</accession>
<evidence type="ECO:0000313" key="2">
    <source>
        <dbReference type="EMBL" id="GHF16014.1"/>
    </source>
</evidence>
<protein>
    <submittedName>
        <fullName evidence="2">Uncharacterized protein</fullName>
    </submittedName>
</protein>
<organism evidence="2 3">
    <name type="scientific">Amycolatopsis deserti</name>
    <dbReference type="NCBI Taxonomy" id="185696"/>
    <lineage>
        <taxon>Bacteria</taxon>
        <taxon>Bacillati</taxon>
        <taxon>Actinomycetota</taxon>
        <taxon>Actinomycetes</taxon>
        <taxon>Pseudonocardiales</taxon>
        <taxon>Pseudonocardiaceae</taxon>
        <taxon>Amycolatopsis</taxon>
    </lineage>
</organism>
<proteinExistence type="predicted"/>
<comment type="caution">
    <text evidence="2">The sequence shown here is derived from an EMBL/GenBank/DDBJ whole genome shotgun (WGS) entry which is preliminary data.</text>
</comment>
<sequence>MRGKAKRVRAEARRVRGKAKRVRAEARRGRVEGRARGSAKPPCLAHPRSPSAWRTGFLGPRRVRQLGEARGGARA</sequence>
<keyword evidence="3" id="KW-1185">Reference proteome</keyword>
<feature type="region of interest" description="Disordered" evidence="1">
    <location>
        <begin position="1"/>
        <end position="56"/>
    </location>
</feature>